<keyword evidence="4" id="KW-1185">Reference proteome</keyword>
<dbReference type="Pfam" id="PF00246">
    <property type="entry name" value="Peptidase_M14"/>
    <property type="match status" value="1"/>
</dbReference>
<dbReference type="CDD" id="cd06238">
    <property type="entry name" value="M14-like"/>
    <property type="match status" value="1"/>
</dbReference>
<dbReference type="InterPro" id="IPR029062">
    <property type="entry name" value="Class_I_gatase-like"/>
</dbReference>
<reference evidence="3 4" key="1">
    <citation type="submission" date="2023-05" db="EMBL/GenBank/DDBJ databases">
        <title>Novel species of genus Flectobacillus isolated from stream in China.</title>
        <authorList>
            <person name="Lu H."/>
        </authorList>
    </citation>
    <scope>NUCLEOTIDE SEQUENCE [LARGE SCALE GENOMIC DNA]</scope>
    <source>
        <strain evidence="3 4">KCTC 42575</strain>
    </source>
</reference>
<evidence type="ECO:0000313" key="3">
    <source>
        <dbReference type="EMBL" id="MDI9860485.1"/>
    </source>
</evidence>
<comment type="caution">
    <text evidence="3">The sequence shown here is derived from an EMBL/GenBank/DDBJ whole genome shotgun (WGS) entry which is preliminary data.</text>
</comment>
<evidence type="ECO:0000313" key="4">
    <source>
        <dbReference type="Proteomes" id="UP001236507"/>
    </source>
</evidence>
<dbReference type="Gene3D" id="3.40.630.10">
    <property type="entry name" value="Zn peptidases"/>
    <property type="match status" value="1"/>
</dbReference>
<protein>
    <submittedName>
        <fullName evidence="3">M14 family metallopeptidase</fullName>
    </submittedName>
</protein>
<dbReference type="SUPFAM" id="SSF52317">
    <property type="entry name" value="Class I glutamine amidotransferase-like"/>
    <property type="match status" value="1"/>
</dbReference>
<evidence type="ECO:0000256" key="1">
    <source>
        <dbReference type="SAM" id="SignalP"/>
    </source>
</evidence>
<evidence type="ECO:0000259" key="2">
    <source>
        <dbReference type="SMART" id="SM00631"/>
    </source>
</evidence>
<dbReference type="SMART" id="SM00631">
    <property type="entry name" value="Zn_pept"/>
    <property type="match status" value="1"/>
</dbReference>
<accession>A0ABT6YAB8</accession>
<dbReference type="InterPro" id="IPR000834">
    <property type="entry name" value="Peptidase_M14"/>
</dbReference>
<feature type="domain" description="Peptidase M14" evidence="2">
    <location>
        <begin position="62"/>
        <end position="370"/>
    </location>
</feature>
<dbReference type="EMBL" id="JASHIF010000011">
    <property type="protein sequence ID" value="MDI9860485.1"/>
    <property type="molecule type" value="Genomic_DNA"/>
</dbReference>
<dbReference type="SUPFAM" id="SSF53187">
    <property type="entry name" value="Zn-dependent exopeptidases"/>
    <property type="match status" value="1"/>
</dbReference>
<sequence length="861" mass="96404">MNYRYSFSISILKRATAFLLLMLTHLSFAQVADSYYLPQNVKYDPAIPTPQQYFGFQVGEWHIQHEQLVGYMKKVAEVSNRVKLVEYGRTYENRPLLLLTISSPKNLANIDQIKAEHHKLVEPDKSSSLKTADMPIVVWMGYSVHGNEASGTNASPLAVYYLAAAQGAEIDSVLNESVILVDPRINPDGGERFSSWVNANKSMNLVADPNSRELNETWPGGRYNHYWFDLNRDWLYTQHPESKGRIVKYHEWKPNILTDHHEMGSGSSFFFQPGIPARTHPITPKKNIELTEKIGKFHASALDKIGSLYFTKEGYDDFYYGKGSTFPDAQGCIGILFEQASSRGHLQETPNGPMSFAFTIRNQFTTTLSTLRAAKSMRQELLDYQRAFYQEKNPSATQAYVFGNTTDHVKTHEMIRILRQHDIEVYRLSKDETVEGKSFKKENSYVVPLSQPQYRLAQGIFEKRTKFEDSLFYDISAWGMPLCFNVPYGEAKTPVALGEKISKNDFPKGRVVGTSNYAYLFEWDGYFAPRAAYELQKKGYKLKVATEPFTGVIEGGTKSFDYGTVEITAGGNQLSNLDGLRALLEKLAERDGVDFYAAPTGLTPTGIDLGSSYFAPMRAPRPLMITGAGINPNDAGEIWHLLDTRVNLPLTMSDIAQVNRMSLDKYNTLILSSGEYSALNEEKIKNWVRAGGTLIAVTDAVPWVASKGLSPVKIKNTPADTTSSPKPYALAERYKGAQLIAGAIFQVKLDPTHPIGYGYKEPTLSVFKDNTIFLEKIKDPYNAPLIYSNDPLVSGYITEPNRKTMKNTPAVVATAYGAGKVIVMTDNPNFRAFWYGTNKLFLNAIFFGSNILSGIRGGDED</sequence>
<feature type="signal peptide" evidence="1">
    <location>
        <begin position="1"/>
        <end position="29"/>
    </location>
</feature>
<feature type="chain" id="PRO_5045448268" evidence="1">
    <location>
        <begin position="30"/>
        <end position="861"/>
    </location>
</feature>
<proteinExistence type="predicted"/>
<dbReference type="Proteomes" id="UP001236507">
    <property type="component" value="Unassembled WGS sequence"/>
</dbReference>
<keyword evidence="1" id="KW-0732">Signal</keyword>
<name>A0ABT6YAB8_9BACT</name>
<gene>
    <name evidence="3" type="ORF">QM524_14825</name>
</gene>
<dbReference type="RefSeq" id="WP_166577218.1">
    <property type="nucleotide sequence ID" value="NZ_JASHIF010000011.1"/>
</dbReference>
<organism evidence="3 4">
    <name type="scientific">Flectobacillus roseus</name>
    <dbReference type="NCBI Taxonomy" id="502259"/>
    <lineage>
        <taxon>Bacteria</taxon>
        <taxon>Pseudomonadati</taxon>
        <taxon>Bacteroidota</taxon>
        <taxon>Cytophagia</taxon>
        <taxon>Cytophagales</taxon>
        <taxon>Flectobacillaceae</taxon>
        <taxon>Flectobacillus</taxon>
    </lineage>
</organism>